<evidence type="ECO:0000313" key="9">
    <source>
        <dbReference type="EMBL" id="CAB5231689.1"/>
    </source>
</evidence>
<gene>
    <name evidence="4" type="ORF">UFOVP1032_151</name>
    <name evidence="5" type="ORF">UFOVP1125_67</name>
    <name evidence="6" type="ORF">UFOVP1173_13</name>
    <name evidence="7" type="ORF">UFOVP1241_83</name>
    <name evidence="8" type="ORF">UFOVP1491_151</name>
    <name evidence="9" type="ORF">UFOVP1579_151</name>
    <name evidence="1" type="ORF">UFOVP485_122</name>
    <name evidence="2" type="ORF">UFOVP575_74</name>
    <name evidence="3" type="ORF">UFOVP963_86</name>
</gene>
<dbReference type="EMBL" id="LR797080">
    <property type="protein sequence ID" value="CAB4185580.1"/>
    <property type="molecule type" value="Genomic_DNA"/>
</dbReference>
<evidence type="ECO:0000313" key="6">
    <source>
        <dbReference type="EMBL" id="CAB4188904.1"/>
    </source>
</evidence>
<evidence type="ECO:0000313" key="8">
    <source>
        <dbReference type="EMBL" id="CAB4217975.1"/>
    </source>
</evidence>
<evidence type="ECO:0000313" key="1">
    <source>
        <dbReference type="EMBL" id="CAB4146007.1"/>
    </source>
</evidence>
<evidence type="ECO:0000313" key="7">
    <source>
        <dbReference type="EMBL" id="CAB4192755.1"/>
    </source>
</evidence>
<dbReference type="EMBL" id="LR797455">
    <property type="protein sequence ID" value="CAB4217975.1"/>
    <property type="molecule type" value="Genomic_DNA"/>
</dbReference>
<evidence type="ECO:0000313" key="3">
    <source>
        <dbReference type="EMBL" id="CAB4174831.1"/>
    </source>
</evidence>
<dbReference type="EMBL" id="LR798431">
    <property type="protein sequence ID" value="CAB5231689.1"/>
    <property type="molecule type" value="Genomic_DNA"/>
</dbReference>
<dbReference type="EMBL" id="LR796983">
    <property type="protein sequence ID" value="CAB4179892.1"/>
    <property type="molecule type" value="Genomic_DNA"/>
</dbReference>
<sequence>MKYYIEDERNDILRPIKKTEKQKAKKADHKHEYIEIQELAWKGITKTIKECSICGKMA</sequence>
<evidence type="ECO:0000313" key="2">
    <source>
        <dbReference type="EMBL" id="CAB4150963.1"/>
    </source>
</evidence>
<evidence type="ECO:0000313" key="4">
    <source>
        <dbReference type="EMBL" id="CAB4179892.1"/>
    </source>
</evidence>
<reference evidence="2" key="1">
    <citation type="submission" date="2020-04" db="EMBL/GenBank/DDBJ databases">
        <authorList>
            <person name="Chiriac C."/>
            <person name="Salcher M."/>
            <person name="Ghai R."/>
            <person name="Kavagutti S V."/>
        </authorList>
    </citation>
    <scope>NUCLEOTIDE SEQUENCE</scope>
</reference>
<proteinExistence type="predicted"/>
<dbReference type="EMBL" id="LR797188">
    <property type="protein sequence ID" value="CAB4192755.1"/>
    <property type="molecule type" value="Genomic_DNA"/>
</dbReference>
<organism evidence="2">
    <name type="scientific">uncultured Caudovirales phage</name>
    <dbReference type="NCBI Taxonomy" id="2100421"/>
    <lineage>
        <taxon>Viruses</taxon>
        <taxon>Duplodnaviria</taxon>
        <taxon>Heunggongvirae</taxon>
        <taxon>Uroviricota</taxon>
        <taxon>Caudoviricetes</taxon>
        <taxon>Peduoviridae</taxon>
        <taxon>Maltschvirus</taxon>
        <taxon>Maltschvirus maltsch</taxon>
    </lineage>
</organism>
<dbReference type="EMBL" id="LR796457">
    <property type="protein sequence ID" value="CAB4146007.1"/>
    <property type="molecule type" value="Genomic_DNA"/>
</dbReference>
<dbReference type="EMBL" id="LR796915">
    <property type="protein sequence ID" value="CAB4174831.1"/>
    <property type="molecule type" value="Genomic_DNA"/>
</dbReference>
<dbReference type="EMBL" id="LR796551">
    <property type="protein sequence ID" value="CAB4150963.1"/>
    <property type="molecule type" value="Genomic_DNA"/>
</dbReference>
<evidence type="ECO:0000313" key="5">
    <source>
        <dbReference type="EMBL" id="CAB4185580.1"/>
    </source>
</evidence>
<accession>A0A6J5N147</accession>
<dbReference type="EMBL" id="LR797131">
    <property type="protein sequence ID" value="CAB4188904.1"/>
    <property type="molecule type" value="Genomic_DNA"/>
</dbReference>
<protein>
    <submittedName>
        <fullName evidence="2">Uncharacterized protein</fullName>
    </submittedName>
</protein>
<name>A0A6J5N147_9CAUD</name>